<evidence type="ECO:0000256" key="6">
    <source>
        <dbReference type="ARBA" id="ARBA00022598"/>
    </source>
</evidence>
<dbReference type="SUPFAM" id="SSF52440">
    <property type="entry name" value="PreATP-grasp domain"/>
    <property type="match status" value="1"/>
</dbReference>
<dbReference type="Pfam" id="PF02785">
    <property type="entry name" value="Biotin_carb_C"/>
    <property type="match status" value="1"/>
</dbReference>
<dbReference type="PROSITE" id="PS50975">
    <property type="entry name" value="ATP_GRASP"/>
    <property type="match status" value="1"/>
</dbReference>
<dbReference type="Gene3D" id="3.40.50.20">
    <property type="match status" value="1"/>
</dbReference>
<dbReference type="InterPro" id="IPR011764">
    <property type="entry name" value="Biotin_carboxylation_dom"/>
</dbReference>
<evidence type="ECO:0000256" key="11">
    <source>
        <dbReference type="ARBA" id="ARBA00022842"/>
    </source>
</evidence>
<evidence type="ECO:0000256" key="17">
    <source>
        <dbReference type="RuleBase" id="RU365063"/>
    </source>
</evidence>
<keyword evidence="6 17" id="KW-0436">Ligase</keyword>
<evidence type="ECO:0000256" key="5">
    <source>
        <dbReference type="ARBA" id="ARBA00022516"/>
    </source>
</evidence>
<evidence type="ECO:0000259" key="19">
    <source>
        <dbReference type="PROSITE" id="PS50979"/>
    </source>
</evidence>
<name>A0A2J6WIS8_9BACT</name>
<evidence type="ECO:0000256" key="13">
    <source>
        <dbReference type="ARBA" id="ARBA00023160"/>
    </source>
</evidence>
<dbReference type="InterPro" id="IPR005479">
    <property type="entry name" value="CPAse_ATP-bd"/>
</dbReference>
<keyword evidence="14 17" id="KW-0092">Biotin</keyword>
<keyword evidence="13 17" id="KW-0275">Fatty acid biosynthesis</keyword>
<keyword evidence="11" id="KW-0460">Magnesium</keyword>
<evidence type="ECO:0000259" key="18">
    <source>
        <dbReference type="PROSITE" id="PS50975"/>
    </source>
</evidence>
<dbReference type="InterPro" id="IPR051602">
    <property type="entry name" value="ACC_Biotin_Carboxylase"/>
</dbReference>
<gene>
    <name evidence="20" type="primary">accC</name>
    <name evidence="20" type="ORF">C0186_05310</name>
</gene>
<dbReference type="GO" id="GO:0005524">
    <property type="term" value="F:ATP binding"/>
    <property type="evidence" value="ECO:0007669"/>
    <property type="project" value="UniProtKB-UniRule"/>
</dbReference>
<dbReference type="GO" id="GO:0004075">
    <property type="term" value="F:biotin carboxylase activity"/>
    <property type="evidence" value="ECO:0007669"/>
    <property type="project" value="UniProtKB-EC"/>
</dbReference>
<evidence type="ECO:0000313" key="21">
    <source>
        <dbReference type="Proteomes" id="UP000242288"/>
    </source>
</evidence>
<dbReference type="SUPFAM" id="SSF51246">
    <property type="entry name" value="Rudiment single hybrid motif"/>
    <property type="match status" value="1"/>
</dbReference>
<keyword evidence="10 16" id="KW-0067">ATP-binding</keyword>
<evidence type="ECO:0000256" key="16">
    <source>
        <dbReference type="PROSITE-ProRule" id="PRU00409"/>
    </source>
</evidence>
<dbReference type="PANTHER" id="PTHR48095">
    <property type="entry name" value="PYRUVATE CARBOXYLASE SUBUNIT A"/>
    <property type="match status" value="1"/>
</dbReference>
<dbReference type="Gene3D" id="3.30.1490.20">
    <property type="entry name" value="ATP-grasp fold, A domain"/>
    <property type="match status" value="1"/>
</dbReference>
<dbReference type="SUPFAM" id="SSF56059">
    <property type="entry name" value="Glutathione synthetase ATP-binding domain-like"/>
    <property type="match status" value="1"/>
</dbReference>
<dbReference type="UniPathway" id="UPA00655">
    <property type="reaction ID" value="UER00711"/>
</dbReference>
<dbReference type="NCBIfam" id="NF006367">
    <property type="entry name" value="PRK08591.1"/>
    <property type="match status" value="1"/>
</dbReference>
<dbReference type="EC" id="6.3.4.14" evidence="4 17"/>
<comment type="function">
    <text evidence="1 17">This protein is a component of the acetyl coenzyme A carboxylase complex; first, biotin carboxylase catalyzes the carboxylation of the carrier protein and then the transcarboxylase transfers the carboxyl group to form malonyl-CoA.</text>
</comment>
<evidence type="ECO:0000256" key="10">
    <source>
        <dbReference type="ARBA" id="ARBA00022840"/>
    </source>
</evidence>
<feature type="domain" description="ATP-grasp" evidence="18">
    <location>
        <begin position="122"/>
        <end position="319"/>
    </location>
</feature>
<dbReference type="FunFam" id="3.40.50.20:FF:000010">
    <property type="entry name" value="Propionyl-CoA carboxylase subunit alpha"/>
    <property type="match status" value="1"/>
</dbReference>
<dbReference type="PROSITE" id="PS00867">
    <property type="entry name" value="CPSASE_2"/>
    <property type="match status" value="1"/>
</dbReference>
<sequence>MELFKKILIANRGEIAVRIIRACRELGIKTVAVYSEADKESLHVKLADEAICIGPASPAQSYLNLTAILSAADITDAEAIHPGYGFLSENAQFAEACVNSGIVFIGPTPENIKIGGDKAKARQILKRKGIPVVPGSDGPVKDEESCMKIIKKIGLPIIFKASAGGGGRGMRIVNDEKDIEQAFFMAQREALAAFGNGELYIEKYFPKVRHIEVQILADKQGNIIHLGERDCTIQRRHQKLLEEAPSPVLNEKLRKKIGEYAVKAAKALKFRNIGTFEFIVDDELNPYFIEINTRVQVEHPVTEEITDIDIIKEQIKLAKGYPLSFKQPQIKFRGHAIECRINAEDPEKFIPSPGTVEFIHFPGGPGIRVDSYLYQGCKVSPYYDSLVAKIIAKGANRQEAIDRMKRALQETAIKGIQTNISLFLRVLENPDFIKGKFFTDFIQLMNNNNKS</sequence>
<dbReference type="GO" id="GO:2001295">
    <property type="term" value="P:malonyl-CoA biosynthetic process"/>
    <property type="evidence" value="ECO:0007669"/>
    <property type="project" value="UniProtKB-UniPathway"/>
</dbReference>
<dbReference type="Pfam" id="PF02786">
    <property type="entry name" value="CPSase_L_D2"/>
    <property type="match status" value="1"/>
</dbReference>
<evidence type="ECO:0000256" key="7">
    <source>
        <dbReference type="ARBA" id="ARBA00022723"/>
    </source>
</evidence>
<dbReference type="PROSITE" id="PS50979">
    <property type="entry name" value="BC"/>
    <property type="match status" value="1"/>
</dbReference>
<keyword evidence="9 17" id="KW-0276">Fatty acid metabolism</keyword>
<evidence type="ECO:0000256" key="8">
    <source>
        <dbReference type="ARBA" id="ARBA00022741"/>
    </source>
</evidence>
<dbReference type="InterPro" id="IPR005481">
    <property type="entry name" value="BC-like_N"/>
</dbReference>
<dbReference type="Pfam" id="PF00289">
    <property type="entry name" value="Biotin_carb_N"/>
    <property type="match status" value="1"/>
</dbReference>
<evidence type="ECO:0000256" key="4">
    <source>
        <dbReference type="ARBA" id="ARBA00013263"/>
    </source>
</evidence>
<evidence type="ECO:0000256" key="1">
    <source>
        <dbReference type="ARBA" id="ARBA00003761"/>
    </source>
</evidence>
<comment type="catalytic activity">
    <reaction evidence="15 17">
        <text>N(6)-biotinyl-L-lysyl-[protein] + hydrogencarbonate + ATP = N(6)-carboxybiotinyl-L-lysyl-[protein] + ADP + phosphate + H(+)</text>
        <dbReference type="Rhea" id="RHEA:13501"/>
        <dbReference type="Rhea" id="RHEA-COMP:10505"/>
        <dbReference type="Rhea" id="RHEA-COMP:10506"/>
        <dbReference type="ChEBI" id="CHEBI:15378"/>
        <dbReference type="ChEBI" id="CHEBI:17544"/>
        <dbReference type="ChEBI" id="CHEBI:30616"/>
        <dbReference type="ChEBI" id="CHEBI:43474"/>
        <dbReference type="ChEBI" id="CHEBI:83144"/>
        <dbReference type="ChEBI" id="CHEBI:83145"/>
        <dbReference type="ChEBI" id="CHEBI:456216"/>
        <dbReference type="EC" id="6.3.4.14"/>
    </reaction>
</comment>
<dbReference type="AlphaFoldDB" id="A0A2J6WIS8"/>
<dbReference type="SMART" id="SM00878">
    <property type="entry name" value="Biotin_carb_C"/>
    <property type="match status" value="1"/>
</dbReference>
<keyword evidence="12 17" id="KW-0443">Lipid metabolism</keyword>
<comment type="pathway">
    <text evidence="2 17">Lipid metabolism; malonyl-CoA biosynthesis; malonyl-CoA from acetyl-CoA: step 1/1.</text>
</comment>
<reference evidence="20 21" key="1">
    <citation type="submission" date="2018-01" db="EMBL/GenBank/DDBJ databases">
        <title>Metagenomic assembled genomes from two thermal pools in the Uzon Caldera, Kamchatka, Russia.</title>
        <authorList>
            <person name="Wilkins L."/>
            <person name="Ettinger C."/>
        </authorList>
    </citation>
    <scope>NUCLEOTIDE SEQUENCE [LARGE SCALE GENOMIC DNA]</scope>
    <source>
        <strain evidence="20">ZAV-04</strain>
    </source>
</reference>
<evidence type="ECO:0000256" key="9">
    <source>
        <dbReference type="ARBA" id="ARBA00022832"/>
    </source>
</evidence>
<evidence type="ECO:0000256" key="12">
    <source>
        <dbReference type="ARBA" id="ARBA00023098"/>
    </source>
</evidence>
<dbReference type="NCBIfam" id="TIGR00514">
    <property type="entry name" value="accC"/>
    <property type="match status" value="1"/>
</dbReference>
<dbReference type="GO" id="GO:0006633">
    <property type="term" value="P:fatty acid biosynthetic process"/>
    <property type="evidence" value="ECO:0007669"/>
    <property type="project" value="UniProtKB-KW"/>
</dbReference>
<protein>
    <recommendedName>
        <fullName evidence="4 17">Biotin carboxylase</fullName>
        <ecNumber evidence="4 17">6.3.4.14</ecNumber>
    </recommendedName>
    <alternativeName>
        <fullName evidence="17">Acetyl-coenzyme A carboxylase biotin carboxylase subunit A</fullName>
    </alternativeName>
</protein>
<dbReference type="InterPro" id="IPR011054">
    <property type="entry name" value="Rudment_hybrid_motif"/>
</dbReference>
<accession>A0A2J6WIS8</accession>
<dbReference type="Proteomes" id="UP000242288">
    <property type="component" value="Unassembled WGS sequence"/>
</dbReference>
<evidence type="ECO:0000313" key="20">
    <source>
        <dbReference type="EMBL" id="PMP70219.1"/>
    </source>
</evidence>
<dbReference type="Gene3D" id="3.30.470.20">
    <property type="entry name" value="ATP-grasp fold, B domain"/>
    <property type="match status" value="1"/>
</dbReference>
<dbReference type="FunFam" id="3.30.1490.20:FF:000018">
    <property type="entry name" value="Biotin carboxylase"/>
    <property type="match status" value="1"/>
</dbReference>
<dbReference type="InterPro" id="IPR005482">
    <property type="entry name" value="Biotin_COase_C"/>
</dbReference>
<evidence type="ECO:0000256" key="3">
    <source>
        <dbReference type="ARBA" id="ARBA00011750"/>
    </source>
</evidence>
<dbReference type="InterPro" id="IPR004549">
    <property type="entry name" value="Acetyl_CoA_COase_biotin_COase"/>
</dbReference>
<evidence type="ECO:0000256" key="14">
    <source>
        <dbReference type="ARBA" id="ARBA00023267"/>
    </source>
</evidence>
<dbReference type="PANTHER" id="PTHR48095:SF2">
    <property type="entry name" value="BIOTIN CARBOXYLASE, CHLOROPLASTIC"/>
    <property type="match status" value="1"/>
</dbReference>
<dbReference type="EMBL" id="PNIO01000045">
    <property type="protein sequence ID" value="PMP70219.1"/>
    <property type="molecule type" value="Genomic_DNA"/>
</dbReference>
<comment type="subunit">
    <text evidence="3 17">Acetyl-CoA carboxylase is a heterohexamer of biotin carboxyl carrier protein, biotin carboxylase and the two subunits of carboxyl transferase in a 2:2 complex.</text>
</comment>
<proteinExistence type="predicted"/>
<dbReference type="InterPro" id="IPR016185">
    <property type="entry name" value="PreATP-grasp_dom_sf"/>
</dbReference>
<evidence type="ECO:0000256" key="15">
    <source>
        <dbReference type="ARBA" id="ARBA00048600"/>
    </source>
</evidence>
<keyword evidence="5 17" id="KW-0444">Lipid biosynthesis</keyword>
<keyword evidence="7" id="KW-0479">Metal-binding</keyword>
<comment type="caution">
    <text evidence="20">The sequence shown here is derived from an EMBL/GenBank/DDBJ whole genome shotgun (WGS) entry which is preliminary data.</text>
</comment>
<feature type="domain" description="Biotin carboxylation" evidence="19">
    <location>
        <begin position="3"/>
        <end position="447"/>
    </location>
</feature>
<dbReference type="GO" id="GO:0046872">
    <property type="term" value="F:metal ion binding"/>
    <property type="evidence" value="ECO:0007669"/>
    <property type="project" value="UniProtKB-KW"/>
</dbReference>
<organism evidence="20 21">
    <name type="scientific">Thermodesulfovibrio aggregans</name>
    <dbReference type="NCBI Taxonomy" id="86166"/>
    <lineage>
        <taxon>Bacteria</taxon>
        <taxon>Pseudomonadati</taxon>
        <taxon>Nitrospirota</taxon>
        <taxon>Thermodesulfovibrionia</taxon>
        <taxon>Thermodesulfovibrionales</taxon>
        <taxon>Thermodesulfovibrionaceae</taxon>
        <taxon>Thermodesulfovibrio</taxon>
    </lineage>
</organism>
<dbReference type="InterPro" id="IPR013815">
    <property type="entry name" value="ATP_grasp_subdomain_1"/>
</dbReference>
<keyword evidence="8 16" id="KW-0547">Nucleotide-binding</keyword>
<evidence type="ECO:0000256" key="2">
    <source>
        <dbReference type="ARBA" id="ARBA00004956"/>
    </source>
</evidence>
<dbReference type="InterPro" id="IPR011761">
    <property type="entry name" value="ATP-grasp"/>
</dbReference>